<keyword evidence="1" id="KW-1133">Transmembrane helix</keyword>
<evidence type="ECO:0000256" key="1">
    <source>
        <dbReference type="SAM" id="Phobius"/>
    </source>
</evidence>
<evidence type="ECO:0000313" key="3">
    <source>
        <dbReference type="EMBL" id="MFC3673657.1"/>
    </source>
</evidence>
<keyword evidence="1" id="KW-0472">Membrane</keyword>
<evidence type="ECO:0000313" key="4">
    <source>
        <dbReference type="Proteomes" id="UP001595683"/>
    </source>
</evidence>
<reference evidence="4" key="1">
    <citation type="journal article" date="2019" name="Int. J. Syst. Evol. Microbiol.">
        <title>The Global Catalogue of Microorganisms (GCM) 10K type strain sequencing project: providing services to taxonomists for standard genome sequencing and annotation.</title>
        <authorList>
            <consortium name="The Broad Institute Genomics Platform"/>
            <consortium name="The Broad Institute Genome Sequencing Center for Infectious Disease"/>
            <person name="Wu L."/>
            <person name="Ma J."/>
        </authorList>
    </citation>
    <scope>NUCLEOTIDE SEQUENCE [LARGE SCALE GENOMIC DNA]</scope>
    <source>
        <strain evidence="4">KCTC 42224</strain>
    </source>
</reference>
<feature type="transmembrane region" description="Helical" evidence="1">
    <location>
        <begin position="171"/>
        <end position="193"/>
    </location>
</feature>
<feature type="domain" description="Ribbon-helix-helix protein CopG" evidence="2">
    <location>
        <begin position="3"/>
        <end position="40"/>
    </location>
</feature>
<accession>A0ABV7V9N3</accession>
<dbReference type="Proteomes" id="UP001595683">
    <property type="component" value="Unassembled WGS sequence"/>
</dbReference>
<proteinExistence type="predicted"/>
<dbReference type="EMBL" id="JBHRYE010000049">
    <property type="protein sequence ID" value="MFC3673657.1"/>
    <property type="molecule type" value="Genomic_DNA"/>
</dbReference>
<dbReference type="InterPro" id="IPR002145">
    <property type="entry name" value="CopG"/>
</dbReference>
<dbReference type="CDD" id="cd22231">
    <property type="entry name" value="RHH_NikR_HicB-like"/>
    <property type="match status" value="1"/>
</dbReference>
<keyword evidence="4" id="KW-1185">Reference proteome</keyword>
<comment type="caution">
    <text evidence="3">The sequence shown here is derived from an EMBL/GenBank/DDBJ whole genome shotgun (WGS) entry which is preliminary data.</text>
</comment>
<evidence type="ECO:0000259" key="2">
    <source>
        <dbReference type="Pfam" id="PF01402"/>
    </source>
</evidence>
<dbReference type="RefSeq" id="WP_191324913.1">
    <property type="nucleotide sequence ID" value="NZ_BMZP01000012.1"/>
</dbReference>
<dbReference type="Gene3D" id="1.10.1220.10">
    <property type="entry name" value="Met repressor-like"/>
    <property type="match status" value="1"/>
</dbReference>
<name>A0ABV7V9N3_9SPHN</name>
<keyword evidence="1" id="KW-0812">Transmembrane</keyword>
<protein>
    <submittedName>
        <fullName evidence="3">CopG family ribbon-helix-helix protein</fullName>
    </submittedName>
</protein>
<dbReference type="Pfam" id="PF01402">
    <property type="entry name" value="RHH_1"/>
    <property type="match status" value="1"/>
</dbReference>
<sequence>MAQLNVSFDDALLAEVDRLAAERGINRPELLRALVREAIGAEGKVGGAVVVPPPVAPEPLLVTTPQFLSSLERMALDLDRVLRDMDRREVRLGKALAARAALGAGAEAQLASVIAERVDASLGGFEHRVTKQLARLPSEVAMQDILARLEQNVQTLAKLPPPPPLVDPNSLAMQFAAILAGALLALMLFWGLLHRYPWQVVVPVKPTPTEIIDLRPETTQPKHRSKHP</sequence>
<organism evidence="3 4">
    <name type="scientific">Novosphingobium pokkalii</name>
    <dbReference type="NCBI Taxonomy" id="1770194"/>
    <lineage>
        <taxon>Bacteria</taxon>
        <taxon>Pseudomonadati</taxon>
        <taxon>Pseudomonadota</taxon>
        <taxon>Alphaproteobacteria</taxon>
        <taxon>Sphingomonadales</taxon>
        <taxon>Sphingomonadaceae</taxon>
        <taxon>Novosphingobium</taxon>
    </lineage>
</organism>
<gene>
    <name evidence="3" type="ORF">ACFOOT_19725</name>
</gene>
<dbReference type="InterPro" id="IPR013321">
    <property type="entry name" value="Arc_rbn_hlx_hlx"/>
</dbReference>